<dbReference type="STRING" id="1121409.SAMN02745124_01210"/>
<evidence type="ECO:0000313" key="2">
    <source>
        <dbReference type="Proteomes" id="UP000184139"/>
    </source>
</evidence>
<dbReference type="AlphaFoldDB" id="A0A1M5UJQ5"/>
<accession>A0A1M5UJQ5</accession>
<proteinExistence type="predicted"/>
<dbReference type="InterPro" id="IPR046889">
    <property type="entry name" value="Sp-CxC"/>
</dbReference>
<dbReference type="Pfam" id="PF20304">
    <property type="entry name" value="Sp-CxC"/>
    <property type="match status" value="1"/>
</dbReference>
<keyword evidence="2" id="KW-1185">Reference proteome</keyword>
<dbReference type="Proteomes" id="UP000184139">
    <property type="component" value="Unassembled WGS sequence"/>
</dbReference>
<gene>
    <name evidence="1" type="ORF">SAMN02745124_01210</name>
</gene>
<reference evidence="1 2" key="1">
    <citation type="submission" date="2016-11" db="EMBL/GenBank/DDBJ databases">
        <authorList>
            <person name="Jaros S."/>
            <person name="Januszkiewicz K."/>
            <person name="Wedrychowicz H."/>
        </authorList>
    </citation>
    <scope>NUCLEOTIDE SEQUENCE [LARGE SCALE GENOMIC DNA]</scope>
    <source>
        <strain evidence="1 2">DSM 9705</strain>
    </source>
</reference>
<protein>
    <submittedName>
        <fullName evidence="1">Uncharacterized protein</fullName>
    </submittedName>
</protein>
<evidence type="ECO:0000313" key="1">
    <source>
        <dbReference type="EMBL" id="SHH63312.1"/>
    </source>
</evidence>
<organism evidence="1 2">
    <name type="scientific">Desulfofustis glycolicus DSM 9705</name>
    <dbReference type="NCBI Taxonomy" id="1121409"/>
    <lineage>
        <taxon>Bacteria</taxon>
        <taxon>Pseudomonadati</taxon>
        <taxon>Thermodesulfobacteriota</taxon>
        <taxon>Desulfobulbia</taxon>
        <taxon>Desulfobulbales</taxon>
        <taxon>Desulfocapsaceae</taxon>
        <taxon>Desulfofustis</taxon>
    </lineage>
</organism>
<dbReference type="EMBL" id="FQXS01000005">
    <property type="protein sequence ID" value="SHH63312.1"/>
    <property type="molecule type" value="Genomic_DNA"/>
</dbReference>
<dbReference type="OrthoDB" id="8481475at2"/>
<dbReference type="RefSeq" id="WP_073374248.1">
    <property type="nucleotide sequence ID" value="NZ_FQXS01000005.1"/>
</dbReference>
<sequence>MPIDPQIESAIRTSVERSKQIDSLADKLIAWIKAINSGNEDINDPDAASRHLELIYEETTIDDKDDE</sequence>
<name>A0A1M5UJQ5_9BACT</name>